<feature type="region of interest" description="Disordered" evidence="12">
    <location>
        <begin position="898"/>
        <end position="937"/>
    </location>
</feature>
<evidence type="ECO:0000256" key="9">
    <source>
        <dbReference type="ARBA" id="ARBA00025661"/>
    </source>
</evidence>
<evidence type="ECO:0000256" key="5">
    <source>
        <dbReference type="ARBA" id="ARBA00023015"/>
    </source>
</evidence>
<dbReference type="EMBL" id="KZ994088">
    <property type="protein sequence ID" value="RKO93866.1"/>
    <property type="molecule type" value="Genomic_DNA"/>
</dbReference>
<protein>
    <recommendedName>
        <fullName evidence="3 11">Mediator of RNA polymerase II transcription subunit 13</fullName>
    </recommendedName>
    <alternativeName>
        <fullName evidence="10 11">Mediator complex subunit 13</fullName>
    </alternativeName>
</protein>
<keyword evidence="7 11" id="KW-0804">Transcription</keyword>
<evidence type="ECO:0000256" key="6">
    <source>
        <dbReference type="ARBA" id="ARBA00023159"/>
    </source>
</evidence>
<keyword evidence="16" id="KW-1185">Reference proteome</keyword>
<accession>A0A4P9WS98</accession>
<evidence type="ECO:0000256" key="12">
    <source>
        <dbReference type="SAM" id="MobiDB-lite"/>
    </source>
</evidence>
<feature type="region of interest" description="Disordered" evidence="12">
    <location>
        <begin position="749"/>
        <end position="769"/>
    </location>
</feature>
<dbReference type="InterPro" id="IPR041285">
    <property type="entry name" value="MID_MedPIWI"/>
</dbReference>
<feature type="compositionally biased region" description="Low complexity" evidence="12">
    <location>
        <begin position="977"/>
        <end position="994"/>
    </location>
</feature>
<comment type="similarity">
    <text evidence="2 11">Belongs to the Mediator complex subunit 13 family.</text>
</comment>
<evidence type="ECO:0000259" key="13">
    <source>
        <dbReference type="Pfam" id="PF06333"/>
    </source>
</evidence>
<comment type="function">
    <text evidence="9 11">Component of the SRB8-11 complex. The SRB8-11 complex is a regulatory module of the Mediator complex which is itself involved in regulation of basal and activated RNA polymerase II-dependent transcription. The SRB8-11 complex may be involved in the transcriptional repression of a subset of genes regulated by Mediator. It may inhibit the association of the Mediator complex with RNA polymerase II to form the holoenzyme complex.</text>
</comment>
<dbReference type="PANTHER" id="PTHR48249:SF3">
    <property type="entry name" value="MEDIATOR OF RNA POLYMERASE II TRANSCRIPTION SUBUNIT 13"/>
    <property type="match status" value="1"/>
</dbReference>
<feature type="region of interest" description="Disordered" evidence="12">
    <location>
        <begin position="1"/>
        <end position="38"/>
    </location>
</feature>
<evidence type="ECO:0000256" key="11">
    <source>
        <dbReference type="RuleBase" id="RU364134"/>
    </source>
</evidence>
<dbReference type="InterPro" id="IPR009401">
    <property type="entry name" value="Med13_C"/>
</dbReference>
<dbReference type="Pfam" id="PF06333">
    <property type="entry name" value="Med13_C"/>
    <property type="match status" value="1"/>
</dbReference>
<dbReference type="InterPro" id="IPR051139">
    <property type="entry name" value="Mediator_complx_sub13"/>
</dbReference>
<gene>
    <name evidence="15" type="ORF">BDK51DRAFT_40084</name>
</gene>
<evidence type="ECO:0000313" key="16">
    <source>
        <dbReference type="Proteomes" id="UP000269721"/>
    </source>
</evidence>
<feature type="compositionally biased region" description="Acidic residues" evidence="12">
    <location>
        <begin position="181"/>
        <end position="198"/>
    </location>
</feature>
<dbReference type="PANTHER" id="PTHR48249">
    <property type="entry name" value="MEDIATOR OF RNA POLYMERASE II TRANSCRIPTION SUBUNIT 13"/>
    <property type="match status" value="1"/>
</dbReference>
<evidence type="ECO:0000256" key="8">
    <source>
        <dbReference type="ARBA" id="ARBA00023242"/>
    </source>
</evidence>
<evidence type="ECO:0000313" key="15">
    <source>
        <dbReference type="EMBL" id="RKO93866.1"/>
    </source>
</evidence>
<evidence type="ECO:0000256" key="4">
    <source>
        <dbReference type="ARBA" id="ARBA00022491"/>
    </source>
</evidence>
<keyword evidence="6 11" id="KW-0010">Activator</keyword>
<feature type="domain" description="Mediator complex subunit Med13 C-terminal" evidence="13">
    <location>
        <begin position="631"/>
        <end position="1036"/>
    </location>
</feature>
<evidence type="ECO:0000256" key="2">
    <source>
        <dbReference type="ARBA" id="ARBA00009354"/>
    </source>
</evidence>
<dbReference type="GO" id="GO:0016592">
    <property type="term" value="C:mediator complex"/>
    <property type="evidence" value="ECO:0007669"/>
    <property type="project" value="InterPro"/>
</dbReference>
<sequence length="1062" mass="111435">MPKNRSVARSAFRNPQETRTPNRLAPTPDSGVSPRAGAPGIGHGVVVLAATPASALFADLPISPTSPITRAPEVPPLPVFEVRAVEIPPVESLSPKVPVVPAAWAPFRIDFGLVFGEDGRPVAPGGSYGEGGRWSYTPAPVPASKRKRGSGSRTGGGSPKRARTELTPSDEDVTMSSSSETDSDSDSSSGDDSDSDDEPAPHPATTSDLAARRPSVEVSSAWLALSTPWPCAPSSAPLTPAIPAAPVTPALTSDLNSSLLPEILPTWSKGSTRSLAVSVFAQQISIGGDVLDAEDDGIRWRVSARRKRPASAMDSTPAAPDVALQTLYRVQPILADALCRMREGDGSNLEGSSLKGPLTVQQFYDIQDSDRPYQKYAKLGLRKKKRSAEPTLDPLPTPPILFTHSSASIQASPAILRFWDKLRLGPHAGPKNCIWFCIAPAGNAIAGEVAAWAREVAVAWEAAGFGSCVAGDAGGSDGGIVQVPLEPPLEGESADALRLRSYMMAMDRLAVQIGMNLLIPSASLSSPPHIVIHILNPFPLRPNATFDLSYLYARLLERAWASSPLKSSEPQDSFRARLVPNIVPIDAVLSPDAFRGRPVQGVGAVCWSVYSRAKERLVRDGPSPAVATIHAPPYVLARPTPARAPHFSANRRLASAMLVMEPERIIHVAYAPAGEMVDVMWIEAPVGAGPDAGRSDVLSTIWKRTKEICGEGGMLWRVVIGRLGGIEREEAEDWETILTPYIQATSLNAPAQEDASSTSSPLPTAPNTPRLAAASLTSTAGSTTPSTPDSSVSLQLRLSRPIHVHPAPPIISSIASVSLVSLEPRAEMQFFAPRPAASASSSSSAGASTQATGATTELIEDGPVSYAFVVNNHRVPVQRAIAPLATAWIVDVPRSASIPPTAPSTASHPASASTTVTTPHPVPPTVSAPSRGPSPATTASEISLLWHFQNPWADPSASPFAAWHPTRSSLASVPLPNSNGPGATSTSTTPPAGAVQPHHAAIVRDVARQYHALRFIGRGPSSGGADTDIGGPILPWMFDCVGKGLDAVRCVPRAELPAGSDG</sequence>
<dbReference type="OrthoDB" id="2163449at2759"/>
<feature type="region of interest" description="Disordered" evidence="12">
    <location>
        <begin position="971"/>
        <end position="995"/>
    </location>
</feature>
<feature type="domain" description="MID" evidence="14">
    <location>
        <begin position="431"/>
        <end position="614"/>
    </location>
</feature>
<dbReference type="Pfam" id="PF18296">
    <property type="entry name" value="MID_MedPIWI"/>
    <property type="match status" value="1"/>
</dbReference>
<feature type="compositionally biased region" description="Low complexity" evidence="12">
    <location>
        <begin position="898"/>
        <end position="919"/>
    </location>
</feature>
<comment type="subcellular location">
    <subcellularLocation>
        <location evidence="1 11">Nucleus</location>
    </subcellularLocation>
</comment>
<evidence type="ECO:0000256" key="10">
    <source>
        <dbReference type="ARBA" id="ARBA00032008"/>
    </source>
</evidence>
<evidence type="ECO:0000256" key="3">
    <source>
        <dbReference type="ARBA" id="ARBA00019618"/>
    </source>
</evidence>
<evidence type="ECO:0000259" key="14">
    <source>
        <dbReference type="Pfam" id="PF18296"/>
    </source>
</evidence>
<evidence type="ECO:0000256" key="7">
    <source>
        <dbReference type="ARBA" id="ARBA00023163"/>
    </source>
</evidence>
<reference evidence="16" key="1">
    <citation type="journal article" date="2018" name="Nat. Microbiol.">
        <title>Leveraging single-cell genomics to expand the fungal tree of life.</title>
        <authorList>
            <person name="Ahrendt S.R."/>
            <person name="Quandt C.A."/>
            <person name="Ciobanu D."/>
            <person name="Clum A."/>
            <person name="Salamov A."/>
            <person name="Andreopoulos B."/>
            <person name="Cheng J.F."/>
            <person name="Woyke T."/>
            <person name="Pelin A."/>
            <person name="Henrissat B."/>
            <person name="Reynolds N.K."/>
            <person name="Benny G.L."/>
            <person name="Smith M.E."/>
            <person name="James T.Y."/>
            <person name="Grigoriev I.V."/>
        </authorList>
    </citation>
    <scope>NUCLEOTIDE SEQUENCE [LARGE SCALE GENOMIC DNA]</scope>
</reference>
<proteinExistence type="inferred from homology"/>
<dbReference type="AlphaFoldDB" id="A0A4P9WS98"/>
<comment type="subunit">
    <text evidence="11">Component of the SRB8-11 complex, which itself associates with the Mediator complex.</text>
</comment>
<keyword evidence="4 11" id="KW-0678">Repressor</keyword>
<dbReference type="Proteomes" id="UP000269721">
    <property type="component" value="Unassembled WGS sequence"/>
</dbReference>
<evidence type="ECO:0000256" key="1">
    <source>
        <dbReference type="ARBA" id="ARBA00004123"/>
    </source>
</evidence>
<organism evidence="15 16">
    <name type="scientific">Blyttiomyces helicus</name>
    <dbReference type="NCBI Taxonomy" id="388810"/>
    <lineage>
        <taxon>Eukaryota</taxon>
        <taxon>Fungi</taxon>
        <taxon>Fungi incertae sedis</taxon>
        <taxon>Chytridiomycota</taxon>
        <taxon>Chytridiomycota incertae sedis</taxon>
        <taxon>Chytridiomycetes</taxon>
        <taxon>Chytridiomycetes incertae sedis</taxon>
        <taxon>Blyttiomyces</taxon>
    </lineage>
</organism>
<feature type="compositionally biased region" description="Low complexity" evidence="12">
    <location>
        <begin position="756"/>
        <end position="769"/>
    </location>
</feature>
<name>A0A4P9WS98_9FUNG</name>
<feature type="region of interest" description="Disordered" evidence="12">
    <location>
        <begin position="125"/>
        <end position="213"/>
    </location>
</feature>
<keyword evidence="5 11" id="KW-0805">Transcription regulation</keyword>
<dbReference type="GO" id="GO:0045944">
    <property type="term" value="P:positive regulation of transcription by RNA polymerase II"/>
    <property type="evidence" value="ECO:0007669"/>
    <property type="project" value="TreeGrafter"/>
</dbReference>
<keyword evidence="8 11" id="KW-0539">Nucleus</keyword>
<dbReference type="GO" id="GO:0003713">
    <property type="term" value="F:transcription coactivator activity"/>
    <property type="evidence" value="ECO:0007669"/>
    <property type="project" value="TreeGrafter"/>
</dbReference>